<accession>A0A6J7I182</accession>
<reference evidence="2" key="1">
    <citation type="submission" date="2020-05" db="EMBL/GenBank/DDBJ databases">
        <authorList>
            <person name="Chiriac C."/>
            <person name="Salcher M."/>
            <person name="Ghai R."/>
            <person name="Kavagutti S V."/>
        </authorList>
    </citation>
    <scope>NUCLEOTIDE SEQUENCE</scope>
</reference>
<dbReference type="SUPFAM" id="SSF54001">
    <property type="entry name" value="Cysteine proteinases"/>
    <property type="match status" value="1"/>
</dbReference>
<dbReference type="SUPFAM" id="SSF47090">
    <property type="entry name" value="PGBD-like"/>
    <property type="match status" value="2"/>
</dbReference>
<dbReference type="InterPro" id="IPR036366">
    <property type="entry name" value="PGBDSf"/>
</dbReference>
<feature type="domain" description="Peptidoglycan binding-like" evidence="1">
    <location>
        <begin position="55"/>
        <end position="91"/>
    </location>
</feature>
<dbReference type="InterPro" id="IPR036365">
    <property type="entry name" value="PGBD-like_sf"/>
</dbReference>
<evidence type="ECO:0000259" key="1">
    <source>
        <dbReference type="Pfam" id="PF01471"/>
    </source>
</evidence>
<dbReference type="PANTHER" id="PTHR41533">
    <property type="entry name" value="L,D-TRANSPEPTIDASE HI_1667-RELATED"/>
    <property type="match status" value="1"/>
</dbReference>
<proteinExistence type="predicted"/>
<protein>
    <submittedName>
        <fullName evidence="2">Unannotated protein</fullName>
    </submittedName>
</protein>
<dbReference type="AlphaFoldDB" id="A0A6J7I182"/>
<sequence length="305" mass="32024">MLMNRHLRRGMPPLALILAVLGTTIAASSAHAMPTVKPDDHGAGVRVVQRALGLAPDGLYGKGTKKAIRRFQRQHELKADGVVGPATWNMLRRAGRLGSTIHRSSGRSRGTAAPQASVRRLQAALGIDADGVFGPGTESAVKEFQRTHSLTPDGVVGPATWQALGLGDGLPVLKRAGAAGPAGPPQEITSAIAAANRIAHKPYIWGGGHGSFEAAGYDCSGSVSYVLHAAGLLSKPMASGEFTGWGKSGPGRWITIYANGGHMFMTIRTPNGLMRYDTSGMDDGSRWDGDLRPASGYVVRHPHGF</sequence>
<name>A0A6J7I182_9ZZZZ</name>
<dbReference type="InterPro" id="IPR052905">
    <property type="entry name" value="LD-transpeptidase_YkuD-like"/>
</dbReference>
<organism evidence="2">
    <name type="scientific">freshwater metagenome</name>
    <dbReference type="NCBI Taxonomy" id="449393"/>
    <lineage>
        <taxon>unclassified sequences</taxon>
        <taxon>metagenomes</taxon>
        <taxon>ecological metagenomes</taxon>
    </lineage>
</organism>
<evidence type="ECO:0000313" key="2">
    <source>
        <dbReference type="EMBL" id="CAB4924515.1"/>
    </source>
</evidence>
<dbReference type="Gene3D" id="3.90.1720.10">
    <property type="entry name" value="endopeptidase domain like (from Nostoc punctiforme)"/>
    <property type="match status" value="1"/>
</dbReference>
<dbReference type="EMBL" id="CAFBMX010000003">
    <property type="protein sequence ID" value="CAB4924515.1"/>
    <property type="molecule type" value="Genomic_DNA"/>
</dbReference>
<dbReference type="InterPro" id="IPR002477">
    <property type="entry name" value="Peptidoglycan-bd-like"/>
</dbReference>
<dbReference type="InterPro" id="IPR038765">
    <property type="entry name" value="Papain-like_cys_pep_sf"/>
</dbReference>
<dbReference type="Pfam" id="PF01471">
    <property type="entry name" value="PG_binding_1"/>
    <property type="match status" value="2"/>
</dbReference>
<feature type="domain" description="Peptidoglycan binding-like" evidence="1">
    <location>
        <begin position="123"/>
        <end position="164"/>
    </location>
</feature>
<dbReference type="PANTHER" id="PTHR41533:SF1">
    <property type="entry name" value="L,D-TRANSPEPTIDASE YCBB-RELATED"/>
    <property type="match status" value="1"/>
</dbReference>
<gene>
    <name evidence="2" type="ORF">UFOPK3674_00760</name>
</gene>
<dbReference type="Gene3D" id="1.10.101.10">
    <property type="entry name" value="PGBD-like superfamily/PGBD"/>
    <property type="match status" value="2"/>
</dbReference>